<reference evidence="2 3" key="1">
    <citation type="submission" date="2018-10" db="EMBL/GenBank/DDBJ databases">
        <title>Sequencing the genomes of 1000 actinobacteria strains.</title>
        <authorList>
            <person name="Klenk H.-P."/>
        </authorList>
    </citation>
    <scope>NUCLEOTIDE SEQUENCE [LARGE SCALE GENOMIC DNA]</scope>
    <source>
        <strain evidence="2 3">DSM 45175</strain>
    </source>
</reference>
<feature type="region of interest" description="Disordered" evidence="1">
    <location>
        <begin position="89"/>
        <end position="111"/>
    </location>
</feature>
<evidence type="ECO:0000313" key="3">
    <source>
        <dbReference type="Proteomes" id="UP000277671"/>
    </source>
</evidence>
<organism evidence="2 3">
    <name type="scientific">Micromonospora pisi</name>
    <dbReference type="NCBI Taxonomy" id="589240"/>
    <lineage>
        <taxon>Bacteria</taxon>
        <taxon>Bacillati</taxon>
        <taxon>Actinomycetota</taxon>
        <taxon>Actinomycetes</taxon>
        <taxon>Micromonosporales</taxon>
        <taxon>Micromonosporaceae</taxon>
        <taxon>Micromonospora</taxon>
    </lineage>
</organism>
<evidence type="ECO:0000313" key="2">
    <source>
        <dbReference type="EMBL" id="RKR92634.1"/>
    </source>
</evidence>
<comment type="caution">
    <text evidence="2">The sequence shown here is derived from an EMBL/GenBank/DDBJ whole genome shotgun (WGS) entry which is preliminary data.</text>
</comment>
<name>A0A495JWK4_9ACTN</name>
<dbReference type="Proteomes" id="UP000277671">
    <property type="component" value="Unassembled WGS sequence"/>
</dbReference>
<keyword evidence="3" id="KW-1185">Reference proteome</keyword>
<gene>
    <name evidence="2" type="ORF">BDK92_7076</name>
</gene>
<proteinExistence type="predicted"/>
<dbReference type="EMBL" id="RBKT01000001">
    <property type="protein sequence ID" value="RKR92634.1"/>
    <property type="molecule type" value="Genomic_DNA"/>
</dbReference>
<accession>A0A495JWK4</accession>
<dbReference type="RefSeq" id="WP_121160595.1">
    <property type="nucleotide sequence ID" value="NZ_RBKT01000001.1"/>
</dbReference>
<evidence type="ECO:0000256" key="1">
    <source>
        <dbReference type="SAM" id="MobiDB-lite"/>
    </source>
</evidence>
<protein>
    <submittedName>
        <fullName evidence="2">Uncharacterized protein</fullName>
    </submittedName>
</protein>
<dbReference type="AlphaFoldDB" id="A0A495JWK4"/>
<sequence>MANYLLGLLTIPAFIAAGFLLRAAHLRVGYYISRLAPTQPYRRATLAGDLFAARRAYVIRLRHMSVALVLGTDRQISSQAKAALLDEFLPPEPEGTASIVPRRPPATEEMP</sequence>